<sequence length="194" mass="21701">MKCLQVVTYLAVLFSEVFTVSPDWPRICPDIVNKNRWGGRIAVAVDYAIIPIKYVIIHHTVTPECDSQTSCANIMKSIQNFHMDTMDFHDVGYNFVVGGDGKIYEGSGWHKVGAHTRGYNSRSIGLGFIGDFSSKRPLNLQIRAAKDFLECAIQLGELDKNYVLFGARQVSATASPGSQLFKEIQNWTHFVQVP</sequence>
<proteinExistence type="inferred from homology"/>
<feature type="domain" description="N-acetylmuramoyl-L-alanine amidase" evidence="10">
    <location>
        <begin position="38"/>
        <end position="177"/>
    </location>
</feature>
<dbReference type="SMART" id="SM00644">
    <property type="entry name" value="Ami_2"/>
    <property type="match status" value="1"/>
</dbReference>
<dbReference type="GO" id="GO:0042834">
    <property type="term" value="F:peptidoglycan binding"/>
    <property type="evidence" value="ECO:0007669"/>
    <property type="project" value="InterPro"/>
</dbReference>
<feature type="disulfide bond" evidence="8">
    <location>
        <begin position="65"/>
        <end position="71"/>
    </location>
</feature>
<gene>
    <name evidence="12" type="ORF">PHAECO_LOCUS4809</name>
</gene>
<feature type="signal peptide" evidence="9">
    <location>
        <begin position="1"/>
        <end position="19"/>
    </location>
</feature>
<feature type="disulfide bond" evidence="8">
    <location>
        <begin position="28"/>
        <end position="151"/>
    </location>
</feature>
<feature type="domain" description="Peptidoglycan recognition protein family" evidence="11">
    <location>
        <begin position="29"/>
        <end position="171"/>
    </location>
</feature>
<dbReference type="Proteomes" id="UP001153737">
    <property type="component" value="Chromosome 15"/>
</dbReference>
<dbReference type="InterPro" id="IPR002502">
    <property type="entry name" value="Amidase_domain"/>
</dbReference>
<keyword evidence="2 7" id="KW-0399">Innate immunity</keyword>
<reference evidence="12" key="2">
    <citation type="submission" date="2022-10" db="EMBL/GenBank/DDBJ databases">
        <authorList>
            <consortium name="ENA_rothamsted_submissions"/>
            <consortium name="culmorum"/>
            <person name="King R."/>
        </authorList>
    </citation>
    <scope>NUCLEOTIDE SEQUENCE</scope>
</reference>
<dbReference type="PIRSF" id="PIRSF037945">
    <property type="entry name" value="PGRPs"/>
    <property type="match status" value="1"/>
</dbReference>
<comment type="similarity">
    <text evidence="1 7">Belongs to the N-acetylmuramoyl-L-alanine amidase 2 family.</text>
</comment>
<evidence type="ECO:0000259" key="10">
    <source>
        <dbReference type="SMART" id="SM00644"/>
    </source>
</evidence>
<keyword evidence="5 8" id="KW-1015">Disulfide bond</keyword>
<dbReference type="InterPro" id="IPR006619">
    <property type="entry name" value="PGRP_domain_met/bac"/>
</dbReference>
<dbReference type="GO" id="GO:0009253">
    <property type="term" value="P:peptidoglycan catabolic process"/>
    <property type="evidence" value="ECO:0007669"/>
    <property type="project" value="InterPro"/>
</dbReference>
<evidence type="ECO:0000313" key="13">
    <source>
        <dbReference type="Proteomes" id="UP001153737"/>
    </source>
</evidence>
<evidence type="ECO:0000313" key="12">
    <source>
        <dbReference type="EMBL" id="CAH1154368.1"/>
    </source>
</evidence>
<accession>A0A9P0GRE0</accession>
<feature type="chain" id="PRO_5040320015" description="Peptidoglycan-recognition protein" evidence="9">
    <location>
        <begin position="20"/>
        <end position="194"/>
    </location>
</feature>
<dbReference type="SUPFAM" id="SSF55846">
    <property type="entry name" value="N-acetylmuramoyl-L-alanine amidase-like"/>
    <property type="match status" value="1"/>
</dbReference>
<dbReference type="InterPro" id="IPR036505">
    <property type="entry name" value="Amidase/PGRP_sf"/>
</dbReference>
<dbReference type="Pfam" id="PF01510">
    <property type="entry name" value="Amidase_2"/>
    <property type="match status" value="1"/>
</dbReference>
<dbReference type="CDD" id="cd06583">
    <property type="entry name" value="PGRP"/>
    <property type="match status" value="1"/>
</dbReference>
<keyword evidence="13" id="KW-1185">Reference proteome</keyword>
<dbReference type="EMBL" id="OU896721">
    <property type="protein sequence ID" value="CAH1154368.1"/>
    <property type="molecule type" value="Genomic_DNA"/>
</dbReference>
<dbReference type="AlphaFoldDB" id="A0A9P0GRE0"/>
<dbReference type="GO" id="GO:0045087">
    <property type="term" value="P:innate immune response"/>
    <property type="evidence" value="ECO:0007669"/>
    <property type="project" value="UniProtKB-KW"/>
</dbReference>
<evidence type="ECO:0000256" key="6">
    <source>
        <dbReference type="ARBA" id="ARBA00057187"/>
    </source>
</evidence>
<evidence type="ECO:0000259" key="11">
    <source>
        <dbReference type="SMART" id="SM00701"/>
    </source>
</evidence>
<evidence type="ECO:0000256" key="8">
    <source>
        <dbReference type="PIRSR" id="PIRSR037945-1"/>
    </source>
</evidence>
<dbReference type="SMART" id="SM00701">
    <property type="entry name" value="PGRP"/>
    <property type="match status" value="1"/>
</dbReference>
<protein>
    <recommendedName>
        <fullName evidence="7">Peptidoglycan-recognition protein</fullName>
    </recommendedName>
</protein>
<evidence type="ECO:0000256" key="5">
    <source>
        <dbReference type="ARBA" id="ARBA00023157"/>
    </source>
</evidence>
<dbReference type="PANTHER" id="PTHR11022">
    <property type="entry name" value="PEPTIDOGLYCAN RECOGNITION PROTEIN"/>
    <property type="match status" value="1"/>
</dbReference>
<dbReference type="OrthoDB" id="10001926at2759"/>
<dbReference type="InterPro" id="IPR017331">
    <property type="entry name" value="Peptidoglycan_recognition"/>
</dbReference>
<reference evidence="12" key="1">
    <citation type="submission" date="2022-01" db="EMBL/GenBank/DDBJ databases">
        <authorList>
            <person name="King R."/>
        </authorList>
    </citation>
    <scope>NUCLEOTIDE SEQUENCE</scope>
</reference>
<dbReference type="InterPro" id="IPR015510">
    <property type="entry name" value="PGRP"/>
</dbReference>
<comment type="function">
    <text evidence="6">Peptidoglycan-recognition protein probably involved in innate immunity by binding to peptidoglycans (PGN) of bacteria and activating the prophenoloxidase (proPO) cascade immune response. Binds to 1,3-beta-D-glucan and PGN.</text>
</comment>
<dbReference type="PANTHER" id="PTHR11022:SF74">
    <property type="entry name" value="PEPTIDOGLYCAN-RECOGNITION PROTEIN SA"/>
    <property type="match status" value="1"/>
</dbReference>
<evidence type="ECO:0000256" key="4">
    <source>
        <dbReference type="ARBA" id="ARBA00022859"/>
    </source>
</evidence>
<dbReference type="FunFam" id="3.40.80.10:FF:000001">
    <property type="entry name" value="Peptidoglycan recognition protein 1"/>
    <property type="match status" value="1"/>
</dbReference>
<dbReference type="GO" id="GO:0008270">
    <property type="term" value="F:zinc ion binding"/>
    <property type="evidence" value="ECO:0007669"/>
    <property type="project" value="InterPro"/>
</dbReference>
<evidence type="ECO:0000256" key="3">
    <source>
        <dbReference type="ARBA" id="ARBA00022729"/>
    </source>
</evidence>
<name>A0A9P0GRE0_PHACE</name>
<organism evidence="12 13">
    <name type="scientific">Phaedon cochleariae</name>
    <name type="common">Mustard beetle</name>
    <dbReference type="NCBI Taxonomy" id="80249"/>
    <lineage>
        <taxon>Eukaryota</taxon>
        <taxon>Metazoa</taxon>
        <taxon>Ecdysozoa</taxon>
        <taxon>Arthropoda</taxon>
        <taxon>Hexapoda</taxon>
        <taxon>Insecta</taxon>
        <taxon>Pterygota</taxon>
        <taxon>Neoptera</taxon>
        <taxon>Endopterygota</taxon>
        <taxon>Coleoptera</taxon>
        <taxon>Polyphaga</taxon>
        <taxon>Cucujiformia</taxon>
        <taxon>Chrysomeloidea</taxon>
        <taxon>Chrysomelidae</taxon>
        <taxon>Chrysomelinae</taxon>
        <taxon>Chrysomelini</taxon>
        <taxon>Phaedon</taxon>
    </lineage>
</organism>
<keyword evidence="4 7" id="KW-0391">Immunity</keyword>
<dbReference type="Gene3D" id="3.40.80.10">
    <property type="entry name" value="Peptidoglycan recognition protein-like"/>
    <property type="match status" value="1"/>
</dbReference>
<keyword evidence="3 9" id="KW-0732">Signal</keyword>
<evidence type="ECO:0000256" key="1">
    <source>
        <dbReference type="ARBA" id="ARBA00007553"/>
    </source>
</evidence>
<dbReference type="GO" id="GO:0008745">
    <property type="term" value="F:N-acetylmuramoyl-L-alanine amidase activity"/>
    <property type="evidence" value="ECO:0007669"/>
    <property type="project" value="InterPro"/>
</dbReference>
<evidence type="ECO:0000256" key="2">
    <source>
        <dbReference type="ARBA" id="ARBA00022588"/>
    </source>
</evidence>
<evidence type="ECO:0000256" key="9">
    <source>
        <dbReference type="SAM" id="SignalP"/>
    </source>
</evidence>
<evidence type="ECO:0000256" key="7">
    <source>
        <dbReference type="PIRNR" id="PIRNR037945"/>
    </source>
</evidence>